<sequence>MTENGDQLPPAGWYPDHADERQLRWWDGNQWTEHLAPSPPEIATTRPPGETKRRSRFMRELVGSKEEKAEAKAERLTARTEANAALEAKSDPSRRGGRTPSSHQGRLPSLAQMLSELTLEPRRDPLDEQVEVVGETHNIAGIKKVFRARSLPIPSRGLEINDAECVLVPEPWNPHDANAVIVSIDGHQVGHLPAALAEDYAGPLAAIARSGFLVTGDARVWAKDDGSGIVRARVTVLIPEVELLAT</sequence>
<evidence type="ECO:0000256" key="1">
    <source>
        <dbReference type="ARBA" id="ARBA00022723"/>
    </source>
</evidence>
<evidence type="ECO:0000313" key="6">
    <source>
        <dbReference type="EMBL" id="MBA4609270.1"/>
    </source>
</evidence>
<keyword evidence="7" id="KW-1185">Reference proteome</keyword>
<dbReference type="Pfam" id="PF10708">
    <property type="entry name" value="DUF2510"/>
    <property type="match status" value="1"/>
</dbReference>
<feature type="domain" description="DUF2510" evidence="5">
    <location>
        <begin position="11"/>
        <end position="41"/>
    </location>
</feature>
<evidence type="ECO:0000313" key="7">
    <source>
        <dbReference type="Proteomes" id="UP000550354"/>
    </source>
</evidence>
<evidence type="ECO:0000259" key="5">
    <source>
        <dbReference type="Pfam" id="PF10708"/>
    </source>
</evidence>
<accession>A0A838XQY4</accession>
<evidence type="ECO:0000256" key="2">
    <source>
        <dbReference type="ARBA" id="ARBA00022801"/>
    </source>
</evidence>
<evidence type="ECO:0000259" key="4">
    <source>
        <dbReference type="Pfam" id="PF08797"/>
    </source>
</evidence>
<dbReference type="GO" id="GO:0003676">
    <property type="term" value="F:nucleic acid binding"/>
    <property type="evidence" value="ECO:0007669"/>
    <property type="project" value="InterPro"/>
</dbReference>
<dbReference type="Gene3D" id="3.30.70.2330">
    <property type="match status" value="1"/>
</dbReference>
<feature type="compositionally biased region" description="Basic and acidic residues" evidence="3">
    <location>
        <begin position="49"/>
        <end position="78"/>
    </location>
</feature>
<feature type="region of interest" description="Disordered" evidence="3">
    <location>
        <begin position="28"/>
        <end position="109"/>
    </location>
</feature>
<dbReference type="InterPro" id="IPR018929">
    <property type="entry name" value="DUF2510"/>
</dbReference>
<dbReference type="AlphaFoldDB" id="A0A838XQY4"/>
<dbReference type="InterPro" id="IPR014905">
    <property type="entry name" value="HIRAN"/>
</dbReference>
<organism evidence="6 7">
    <name type="scientific">Aeromicrobium phoceense</name>
    <dbReference type="NCBI Taxonomy" id="2754045"/>
    <lineage>
        <taxon>Bacteria</taxon>
        <taxon>Bacillati</taxon>
        <taxon>Actinomycetota</taxon>
        <taxon>Actinomycetes</taxon>
        <taxon>Propionibacteriales</taxon>
        <taxon>Nocardioidaceae</taxon>
        <taxon>Aeromicrobium</taxon>
    </lineage>
</organism>
<proteinExistence type="predicted"/>
<feature type="domain" description="HIRAN" evidence="4">
    <location>
        <begin position="163"/>
        <end position="201"/>
    </location>
</feature>
<dbReference type="GO" id="GO:0008270">
    <property type="term" value="F:zinc ion binding"/>
    <property type="evidence" value="ECO:0007669"/>
    <property type="project" value="InterPro"/>
</dbReference>
<comment type="caution">
    <text evidence="6">The sequence shown here is derived from an EMBL/GenBank/DDBJ whole genome shotgun (WGS) entry which is preliminary data.</text>
</comment>
<keyword evidence="1" id="KW-0479">Metal-binding</keyword>
<protein>
    <submittedName>
        <fullName evidence="6">DUF2510 domain-containing protein</fullName>
    </submittedName>
</protein>
<dbReference type="EMBL" id="JACEOG010000001">
    <property type="protein sequence ID" value="MBA4609270.1"/>
    <property type="molecule type" value="Genomic_DNA"/>
</dbReference>
<name>A0A838XQY4_9ACTN</name>
<dbReference type="Pfam" id="PF08797">
    <property type="entry name" value="HIRAN"/>
    <property type="match status" value="1"/>
</dbReference>
<dbReference type="RefSeq" id="WP_181755961.1">
    <property type="nucleotide sequence ID" value="NZ_JACEOG010000001.1"/>
</dbReference>
<gene>
    <name evidence="6" type="ORF">H1W00_12340</name>
</gene>
<dbReference type="Proteomes" id="UP000550354">
    <property type="component" value="Unassembled WGS sequence"/>
</dbReference>
<dbReference type="GO" id="GO:0016818">
    <property type="term" value="F:hydrolase activity, acting on acid anhydrides, in phosphorus-containing anhydrides"/>
    <property type="evidence" value="ECO:0007669"/>
    <property type="project" value="InterPro"/>
</dbReference>
<evidence type="ECO:0000256" key="3">
    <source>
        <dbReference type="SAM" id="MobiDB-lite"/>
    </source>
</evidence>
<keyword evidence="2" id="KW-0378">Hydrolase</keyword>
<reference evidence="6 7" key="1">
    <citation type="submission" date="2020-07" db="EMBL/GenBank/DDBJ databases">
        <title>Draft genome and description of Aeromicrobium phoceense strain Marseille-Q0843 isolated from healthy skin swab.</title>
        <authorList>
            <person name="Boxberger M."/>
            <person name="La Scola B."/>
        </authorList>
    </citation>
    <scope>NUCLEOTIDE SEQUENCE [LARGE SCALE GENOMIC DNA]</scope>
    <source>
        <strain evidence="6 7">Marseille-Q0843</strain>
    </source>
</reference>